<dbReference type="RefSeq" id="WP_365511563.1">
    <property type="nucleotide sequence ID" value="NZ_JBFANW010000299.1"/>
</dbReference>
<keyword evidence="2" id="KW-1185">Reference proteome</keyword>
<accession>A0ABW8EFN7</accession>
<gene>
    <name evidence="1" type="ORF">ACIO7M_13260</name>
</gene>
<dbReference type="Proteomes" id="UP001617351">
    <property type="component" value="Unassembled WGS sequence"/>
</dbReference>
<organism evidence="1 2">
    <name type="scientific">Streptomyces toxytricini</name>
    <name type="common">Actinomyces toxytricini</name>
    <dbReference type="NCBI Taxonomy" id="67369"/>
    <lineage>
        <taxon>Bacteria</taxon>
        <taxon>Bacillati</taxon>
        <taxon>Actinomycetota</taxon>
        <taxon>Actinomycetes</taxon>
        <taxon>Kitasatosporales</taxon>
        <taxon>Streptomycetaceae</taxon>
        <taxon>Streptomyces</taxon>
    </lineage>
</organism>
<proteinExistence type="predicted"/>
<evidence type="ECO:0000313" key="1">
    <source>
        <dbReference type="EMBL" id="MFJ2822068.1"/>
    </source>
</evidence>
<protein>
    <submittedName>
        <fullName evidence="1">DUF1360 domain-containing protein</fullName>
    </submittedName>
</protein>
<dbReference type="InterPro" id="IPR010773">
    <property type="entry name" value="Mycophage_PG1_Gp7"/>
</dbReference>
<sequence length="161" mass="16707">MTESTTTARDDAEHHHLAALAAFGLYAAAWARAAERHGSPDAAPGRASGVLLTGAATFRLSRLITKAKITRPLRAPFTDVDGPGAPAELNETPKAGRRVAGSLLSCPFCLGVWVATTLTGARALWPHATGAVERTLAAVAAADAMQLAYARLVRAAEGEPQ</sequence>
<dbReference type="EMBL" id="JBIUYY010000005">
    <property type="protein sequence ID" value="MFJ2822068.1"/>
    <property type="molecule type" value="Genomic_DNA"/>
</dbReference>
<reference evidence="1 2" key="1">
    <citation type="submission" date="2024-10" db="EMBL/GenBank/DDBJ databases">
        <title>The Natural Products Discovery Center: Release of the First 8490 Sequenced Strains for Exploring Actinobacteria Biosynthetic Diversity.</title>
        <authorList>
            <person name="Kalkreuter E."/>
            <person name="Kautsar S.A."/>
            <person name="Yang D."/>
            <person name="Bader C.D."/>
            <person name="Teijaro C.N."/>
            <person name="Fluegel L."/>
            <person name="Davis C.M."/>
            <person name="Simpson J.R."/>
            <person name="Lauterbach L."/>
            <person name="Steele A.D."/>
            <person name="Gui C."/>
            <person name="Meng S."/>
            <person name="Li G."/>
            <person name="Viehrig K."/>
            <person name="Ye F."/>
            <person name="Su P."/>
            <person name="Kiefer A.F."/>
            <person name="Nichols A."/>
            <person name="Cepeda A.J."/>
            <person name="Yan W."/>
            <person name="Fan B."/>
            <person name="Jiang Y."/>
            <person name="Adhikari A."/>
            <person name="Zheng C.-J."/>
            <person name="Schuster L."/>
            <person name="Cowan T.M."/>
            <person name="Smanski M.J."/>
            <person name="Chevrette M.G."/>
            <person name="De Carvalho L.P.S."/>
            <person name="Shen B."/>
        </authorList>
    </citation>
    <scope>NUCLEOTIDE SEQUENCE [LARGE SCALE GENOMIC DNA]</scope>
    <source>
        <strain evidence="1 2">NPDC087220</strain>
    </source>
</reference>
<comment type="caution">
    <text evidence="1">The sequence shown here is derived from an EMBL/GenBank/DDBJ whole genome shotgun (WGS) entry which is preliminary data.</text>
</comment>
<name>A0ABW8EFN7_STRT5</name>
<evidence type="ECO:0000313" key="2">
    <source>
        <dbReference type="Proteomes" id="UP001617351"/>
    </source>
</evidence>
<dbReference type="Pfam" id="PF07098">
    <property type="entry name" value="DUF1360"/>
    <property type="match status" value="1"/>
</dbReference>